<protein>
    <submittedName>
        <fullName evidence="1">Uncharacterized protein</fullName>
    </submittedName>
</protein>
<name>A0A379E640_9BACT</name>
<proteinExistence type="predicted"/>
<dbReference type="AlphaFoldDB" id="A0A379E640"/>
<dbReference type="Proteomes" id="UP000255469">
    <property type="component" value="Unassembled WGS sequence"/>
</dbReference>
<sequence length="71" mass="8789">MNDRRQPVRPLLSRLYAYDRRESAGFKILDKRFEYCYTKHLFYSLNGNYSRKAFYIIYLCSQKTNYKTSYY</sequence>
<reference evidence="1 2" key="1">
    <citation type="submission" date="2018-06" db="EMBL/GenBank/DDBJ databases">
        <authorList>
            <consortium name="Pathogen Informatics"/>
            <person name="Doyle S."/>
        </authorList>
    </citation>
    <scope>NUCLEOTIDE SEQUENCE [LARGE SCALE GENOMIC DNA]</scope>
    <source>
        <strain evidence="1 2">NCTC13067</strain>
    </source>
</reference>
<organism evidence="1 2">
    <name type="scientific">Prevotella denticola</name>
    <dbReference type="NCBI Taxonomy" id="28129"/>
    <lineage>
        <taxon>Bacteria</taxon>
        <taxon>Pseudomonadati</taxon>
        <taxon>Bacteroidota</taxon>
        <taxon>Bacteroidia</taxon>
        <taxon>Bacteroidales</taxon>
        <taxon>Prevotellaceae</taxon>
        <taxon>Prevotella</taxon>
    </lineage>
</organism>
<evidence type="ECO:0000313" key="1">
    <source>
        <dbReference type="EMBL" id="SUB87801.1"/>
    </source>
</evidence>
<evidence type="ECO:0000313" key="2">
    <source>
        <dbReference type="Proteomes" id="UP000255469"/>
    </source>
</evidence>
<accession>A0A379E640</accession>
<gene>
    <name evidence="1" type="ORF">NCTC13067_01482</name>
</gene>
<dbReference type="EMBL" id="UGTM01000001">
    <property type="protein sequence ID" value="SUB87801.1"/>
    <property type="molecule type" value="Genomic_DNA"/>
</dbReference>